<dbReference type="Proteomes" id="UP000076842">
    <property type="component" value="Unassembled WGS sequence"/>
</dbReference>
<proteinExistence type="predicted"/>
<keyword evidence="3" id="KW-1185">Reference proteome</keyword>
<gene>
    <name evidence="2" type="ORF">CALCODRAFT_506075</name>
</gene>
<dbReference type="InParanoid" id="A0A165JEX6"/>
<keyword evidence="1" id="KW-0812">Transmembrane</keyword>
<keyword evidence="1" id="KW-1133">Transmembrane helix</keyword>
<sequence length="153" mass="17552">MSSPPNAHRNFASWLDYITSVLDVVTFGLFGQFVLAARQITGQTRTGADQPWTEYDVRGVNDDVPIIHIQHPTAVHVNSPQYAAHALAQIYAELRDANGRWRNRNIGTVLFRSEGHGPPNDRYHYTAELREPDGVYISTRHYYYREELNQLLQ</sequence>
<evidence type="ECO:0000313" key="2">
    <source>
        <dbReference type="EMBL" id="KZT61752.1"/>
    </source>
</evidence>
<name>A0A165JEX6_9BASI</name>
<evidence type="ECO:0000256" key="1">
    <source>
        <dbReference type="SAM" id="Phobius"/>
    </source>
</evidence>
<feature type="transmembrane region" description="Helical" evidence="1">
    <location>
        <begin position="14"/>
        <end position="35"/>
    </location>
</feature>
<dbReference type="AlphaFoldDB" id="A0A165JEX6"/>
<keyword evidence="1" id="KW-0472">Membrane</keyword>
<protein>
    <submittedName>
        <fullName evidence="2">Uncharacterized protein</fullName>
    </submittedName>
</protein>
<organism evidence="2 3">
    <name type="scientific">Calocera cornea HHB12733</name>
    <dbReference type="NCBI Taxonomy" id="1353952"/>
    <lineage>
        <taxon>Eukaryota</taxon>
        <taxon>Fungi</taxon>
        <taxon>Dikarya</taxon>
        <taxon>Basidiomycota</taxon>
        <taxon>Agaricomycotina</taxon>
        <taxon>Dacrymycetes</taxon>
        <taxon>Dacrymycetales</taxon>
        <taxon>Dacrymycetaceae</taxon>
        <taxon>Calocera</taxon>
    </lineage>
</organism>
<reference evidence="2 3" key="1">
    <citation type="journal article" date="2016" name="Mol. Biol. Evol.">
        <title>Comparative Genomics of Early-Diverging Mushroom-Forming Fungi Provides Insights into the Origins of Lignocellulose Decay Capabilities.</title>
        <authorList>
            <person name="Nagy L.G."/>
            <person name="Riley R."/>
            <person name="Tritt A."/>
            <person name="Adam C."/>
            <person name="Daum C."/>
            <person name="Floudas D."/>
            <person name="Sun H."/>
            <person name="Yadav J.S."/>
            <person name="Pangilinan J."/>
            <person name="Larsson K.H."/>
            <person name="Matsuura K."/>
            <person name="Barry K."/>
            <person name="Labutti K."/>
            <person name="Kuo R."/>
            <person name="Ohm R.A."/>
            <person name="Bhattacharya S.S."/>
            <person name="Shirouzu T."/>
            <person name="Yoshinaga Y."/>
            <person name="Martin F.M."/>
            <person name="Grigoriev I.V."/>
            <person name="Hibbett D.S."/>
        </authorList>
    </citation>
    <scope>NUCLEOTIDE SEQUENCE [LARGE SCALE GENOMIC DNA]</scope>
    <source>
        <strain evidence="2 3">HHB12733</strain>
    </source>
</reference>
<evidence type="ECO:0000313" key="3">
    <source>
        <dbReference type="Proteomes" id="UP000076842"/>
    </source>
</evidence>
<dbReference type="EMBL" id="KV423921">
    <property type="protein sequence ID" value="KZT61752.1"/>
    <property type="molecule type" value="Genomic_DNA"/>
</dbReference>
<accession>A0A165JEX6</accession>